<feature type="disulfide bond" evidence="4">
    <location>
        <begin position="212"/>
        <end position="221"/>
    </location>
</feature>
<feature type="domain" description="EGF-like" evidence="6">
    <location>
        <begin position="48"/>
        <end position="84"/>
    </location>
</feature>
<dbReference type="PROSITE" id="PS01186">
    <property type="entry name" value="EGF_2"/>
    <property type="match status" value="4"/>
</dbReference>
<feature type="disulfide bond" evidence="4">
    <location>
        <begin position="350"/>
        <end position="359"/>
    </location>
</feature>
<dbReference type="PANTHER" id="PTHR19331">
    <property type="entry name" value="SCAVENGER RECEPTOR DOMAIN-CONTAINING"/>
    <property type="match status" value="1"/>
</dbReference>
<dbReference type="InterPro" id="IPR000742">
    <property type="entry name" value="EGF"/>
</dbReference>
<dbReference type="Pfam" id="PF00008">
    <property type="entry name" value="EGF"/>
    <property type="match status" value="1"/>
</dbReference>
<dbReference type="InterPro" id="IPR001881">
    <property type="entry name" value="EGF-like_Ca-bd_dom"/>
</dbReference>
<keyword evidence="2" id="KW-0677">Repeat</keyword>
<feature type="disulfide bond" evidence="5">
    <location>
        <begin position="396"/>
        <end position="457"/>
    </location>
</feature>
<dbReference type="InterPro" id="IPR001190">
    <property type="entry name" value="SRCR"/>
</dbReference>
<dbReference type="Gene3D" id="3.10.250.10">
    <property type="entry name" value="SRCR-like domain"/>
    <property type="match status" value="3"/>
</dbReference>
<feature type="disulfide bond" evidence="5">
    <location>
        <begin position="120"/>
        <end position="181"/>
    </location>
</feature>
<feature type="disulfide bond" evidence="4">
    <location>
        <begin position="34"/>
        <end position="43"/>
    </location>
</feature>
<feature type="disulfide bond" evidence="5">
    <location>
        <begin position="258"/>
        <end position="319"/>
    </location>
</feature>
<dbReference type="Pfam" id="PF00530">
    <property type="entry name" value="SRCR"/>
    <property type="match status" value="3"/>
</dbReference>
<feature type="domain" description="EGF-like" evidence="6">
    <location>
        <begin position="8"/>
        <end position="44"/>
    </location>
</feature>
<dbReference type="GO" id="GO:0016020">
    <property type="term" value="C:membrane"/>
    <property type="evidence" value="ECO:0007669"/>
    <property type="project" value="InterPro"/>
</dbReference>
<dbReference type="SMART" id="SM00202">
    <property type="entry name" value="SR"/>
    <property type="match status" value="3"/>
</dbReference>
<dbReference type="SMART" id="SM00179">
    <property type="entry name" value="EGF_CA"/>
    <property type="match status" value="4"/>
</dbReference>
<dbReference type="Proteomes" id="UP000507470">
    <property type="component" value="Unassembled WGS sequence"/>
</dbReference>
<accession>A0A6J8ERS7</accession>
<keyword evidence="1" id="KW-0732">Signal</keyword>
<dbReference type="AlphaFoldDB" id="A0A6J8ERS7"/>
<organism evidence="8 9">
    <name type="scientific">Mytilus coruscus</name>
    <name type="common">Sea mussel</name>
    <dbReference type="NCBI Taxonomy" id="42192"/>
    <lineage>
        <taxon>Eukaryota</taxon>
        <taxon>Metazoa</taxon>
        <taxon>Spiralia</taxon>
        <taxon>Lophotrochozoa</taxon>
        <taxon>Mollusca</taxon>
        <taxon>Bivalvia</taxon>
        <taxon>Autobranchia</taxon>
        <taxon>Pteriomorphia</taxon>
        <taxon>Mytilida</taxon>
        <taxon>Mytiloidea</taxon>
        <taxon>Mytilidae</taxon>
        <taxon>Mytilinae</taxon>
        <taxon>Mytilus</taxon>
    </lineage>
</organism>
<feature type="domain" description="EGF-like" evidence="6">
    <location>
        <begin position="186"/>
        <end position="222"/>
    </location>
</feature>
<dbReference type="SUPFAM" id="SSF57196">
    <property type="entry name" value="EGF/Laminin"/>
    <property type="match status" value="4"/>
</dbReference>
<dbReference type="Gene3D" id="2.10.25.10">
    <property type="entry name" value="Laminin"/>
    <property type="match status" value="4"/>
</dbReference>
<feature type="disulfide bond" evidence="5">
    <location>
        <begin position="425"/>
        <end position="435"/>
    </location>
</feature>
<keyword evidence="3 5" id="KW-1015">Disulfide bond</keyword>
<evidence type="ECO:0000259" key="7">
    <source>
        <dbReference type="PROSITE" id="PS50287"/>
    </source>
</evidence>
<keyword evidence="9" id="KW-1185">Reference proteome</keyword>
<feature type="disulfide bond" evidence="5">
    <location>
        <begin position="149"/>
        <end position="159"/>
    </location>
</feature>
<feature type="disulfide bond" evidence="5">
    <location>
        <begin position="383"/>
        <end position="447"/>
    </location>
</feature>
<dbReference type="OrthoDB" id="6132789at2759"/>
<feature type="disulfide bond" evidence="5">
    <location>
        <begin position="245"/>
        <end position="309"/>
    </location>
</feature>
<evidence type="ECO:0000256" key="3">
    <source>
        <dbReference type="ARBA" id="ARBA00023157"/>
    </source>
</evidence>
<dbReference type="PROSITE" id="PS00022">
    <property type="entry name" value="EGF_1"/>
    <property type="match status" value="4"/>
</dbReference>
<dbReference type="SMART" id="SM00181">
    <property type="entry name" value="EGF"/>
    <property type="match status" value="4"/>
</dbReference>
<evidence type="ECO:0000256" key="1">
    <source>
        <dbReference type="ARBA" id="ARBA00022729"/>
    </source>
</evidence>
<evidence type="ECO:0000313" key="8">
    <source>
        <dbReference type="EMBL" id="CAC5422506.1"/>
    </source>
</evidence>
<comment type="caution">
    <text evidence="4">Lacks conserved residue(s) required for the propagation of feature annotation.</text>
</comment>
<feature type="domain" description="SRCR" evidence="7">
    <location>
        <begin position="75"/>
        <end position="182"/>
    </location>
</feature>
<evidence type="ECO:0000313" key="9">
    <source>
        <dbReference type="Proteomes" id="UP000507470"/>
    </source>
</evidence>
<dbReference type="EMBL" id="CACVKT020009604">
    <property type="protein sequence ID" value="CAC5422506.1"/>
    <property type="molecule type" value="Genomic_DNA"/>
</dbReference>
<gene>
    <name evidence="8" type="ORF">MCOR_54552</name>
</gene>
<evidence type="ECO:0000256" key="5">
    <source>
        <dbReference type="PROSITE-ProRule" id="PRU00196"/>
    </source>
</evidence>
<name>A0A6J8ERS7_MYTCO</name>
<dbReference type="InterPro" id="IPR036772">
    <property type="entry name" value="SRCR-like_dom_sf"/>
</dbReference>
<proteinExistence type="predicted"/>
<protein>
    <submittedName>
        <fullName evidence="8">Uncharacterized protein</fullName>
    </submittedName>
</protein>
<feature type="disulfide bond" evidence="5">
    <location>
        <begin position="287"/>
        <end position="297"/>
    </location>
</feature>
<dbReference type="CDD" id="cd00054">
    <property type="entry name" value="EGF_CA"/>
    <property type="match status" value="4"/>
</dbReference>
<dbReference type="PROSITE" id="PS50287">
    <property type="entry name" value="SRCR_2"/>
    <property type="match status" value="3"/>
</dbReference>
<feature type="domain" description="SRCR" evidence="7">
    <location>
        <begin position="213"/>
        <end position="320"/>
    </location>
</feature>
<dbReference type="SUPFAM" id="SSF56487">
    <property type="entry name" value="SRCR-like"/>
    <property type="match status" value="3"/>
</dbReference>
<evidence type="ECO:0000259" key="6">
    <source>
        <dbReference type="PROSITE" id="PS50026"/>
    </source>
</evidence>
<reference evidence="8 9" key="1">
    <citation type="submission" date="2020-06" db="EMBL/GenBank/DDBJ databases">
        <authorList>
            <person name="Li R."/>
            <person name="Bekaert M."/>
        </authorList>
    </citation>
    <scope>NUCLEOTIDE SEQUENCE [LARGE SCALE GENOMIC DNA]</scope>
    <source>
        <strain evidence="9">wild</strain>
    </source>
</reference>
<dbReference type="PANTHER" id="PTHR19331:SF487">
    <property type="entry name" value="SOLUBLE SCAVENGER RECEPTOR CYSTEINE-RICH DOMAIN-CONTAINING PROTEIN SSC5D"/>
    <property type="match status" value="1"/>
</dbReference>
<dbReference type="GO" id="GO:0005509">
    <property type="term" value="F:calcium ion binding"/>
    <property type="evidence" value="ECO:0007669"/>
    <property type="project" value="InterPro"/>
</dbReference>
<feature type="disulfide bond" evidence="4">
    <location>
        <begin position="74"/>
        <end position="83"/>
    </location>
</feature>
<feature type="domain" description="SRCR" evidence="7">
    <location>
        <begin position="351"/>
        <end position="458"/>
    </location>
</feature>
<evidence type="ECO:0000256" key="4">
    <source>
        <dbReference type="PROSITE-ProRule" id="PRU00076"/>
    </source>
</evidence>
<feature type="disulfide bond" evidence="5">
    <location>
        <begin position="107"/>
        <end position="171"/>
    </location>
</feature>
<dbReference type="PROSITE" id="PS50026">
    <property type="entry name" value="EGF_3"/>
    <property type="match status" value="4"/>
</dbReference>
<evidence type="ECO:0000256" key="2">
    <source>
        <dbReference type="ARBA" id="ARBA00022737"/>
    </source>
</evidence>
<sequence length="484" mass="53902">MFIFTEPDNGFCNDNPCKNGGKCIADDHSHYCECLSPYFGDNCEKKDINDLCDNHPCENGGSCYQYDASYYCHCISPFVGEHCDMELGLNDEGRLLIHQPTGTYSVCLLDWDDNDASVACRFLNKSGKGVAYTLPHSKDFKRLSYLLNCEGHEDSIDLCQGKSGDHIDISCEDQGDAALKCIEEDINNLCDNHPCENGGSCYQYDASYYCHCISPFVGEHCDMELGLNDEGRLLIHQPTGTYSVCLLDWDDNDASVACRFLNKPGKGVAYTLPHSKDFKRLSYLLNCEGHEDSIDLCQGKSGDHIDINCEDQGDAALKCIEEDINNLCDNHPCENGGSCYQYDASYYCHCISPFVGEHCDMELGLNDEGRLLIHQPTGTYSVCLLDWDDNDASVACRFLNKPGKGVAYTLPHSKDFKRLSYLLNCEGHEDSIDLCQGKSGDHIDINCEDQGDAALKCIEGMYIPTTSIDAISFTYRDNFVQTNI</sequence>
<keyword evidence="4" id="KW-0245">EGF-like domain</keyword>
<feature type="domain" description="EGF-like" evidence="6">
    <location>
        <begin position="324"/>
        <end position="360"/>
    </location>
</feature>